<reference evidence="2 4" key="1">
    <citation type="submission" date="2021-11" db="EMBL/GenBank/DDBJ databases">
        <authorList>
            <person name="Islam A."/>
            <person name="Islam S."/>
            <person name="Flora M.S."/>
            <person name="Rahman M."/>
            <person name="Ziaur R.M."/>
            <person name="Epstein J.H."/>
            <person name="Hassan M."/>
            <person name="Klassen M."/>
            <person name="Woodard K."/>
            <person name="Webb A."/>
            <person name="Webby R.J."/>
            <person name="El Zowalaty M.E."/>
        </authorList>
    </citation>
    <scope>NUCLEOTIDE SEQUENCE</scope>
    <source>
        <strain evidence="3">Pbs1</strain>
        <strain evidence="2">Pbs3</strain>
    </source>
</reference>
<evidence type="ECO:0000313" key="3">
    <source>
        <dbReference type="EMBL" id="CAH0522734.1"/>
    </source>
</evidence>
<comment type="caution">
    <text evidence="2">The sequence shown here is derived from an EMBL/GenBank/DDBJ whole genome shotgun (WGS) entry which is preliminary data.</text>
</comment>
<protein>
    <recommendedName>
        <fullName evidence="1">UBL3-like ubiquitin domain-containing protein</fullName>
    </recommendedName>
</protein>
<evidence type="ECO:0000259" key="1">
    <source>
        <dbReference type="Pfam" id="PF13881"/>
    </source>
</evidence>
<dbReference type="EMBL" id="CAKLCB010000394">
    <property type="protein sequence ID" value="CAH0522734.1"/>
    <property type="molecule type" value="Genomic_DNA"/>
</dbReference>
<dbReference type="InterPro" id="IPR039540">
    <property type="entry name" value="UBL3-like_ubiquitin_dom"/>
</dbReference>
<dbReference type="Proteomes" id="UP001158986">
    <property type="component" value="Unassembled WGS sequence"/>
</dbReference>
<dbReference type="Pfam" id="PF13881">
    <property type="entry name" value="Rad60-SLD_2"/>
    <property type="match status" value="1"/>
</dbReference>
<dbReference type="Gene3D" id="3.10.20.90">
    <property type="entry name" value="Phosphatidylinositol 3-kinase Catalytic Subunit, Chain A, domain 1"/>
    <property type="match status" value="1"/>
</dbReference>
<keyword evidence="4" id="KW-1185">Reference proteome</keyword>
<organism evidence="2 5">
    <name type="scientific">Peronospora belbahrii</name>
    <dbReference type="NCBI Taxonomy" id="622444"/>
    <lineage>
        <taxon>Eukaryota</taxon>
        <taxon>Sar</taxon>
        <taxon>Stramenopiles</taxon>
        <taxon>Oomycota</taxon>
        <taxon>Peronosporomycetes</taxon>
        <taxon>Peronosporales</taxon>
        <taxon>Peronosporaceae</taxon>
        <taxon>Peronospora</taxon>
    </lineage>
</organism>
<evidence type="ECO:0000313" key="4">
    <source>
        <dbReference type="Proteomes" id="UP001158986"/>
    </source>
</evidence>
<accession>A0AAU9LD51</accession>
<sequence>MTVAQVKLHLMHHWPENVPSTKDIKTIRLICMGRGILQDTQSLEAAAVPIFATHPTPINVSVNYKPQPTMREAIRGHTATKTVEAAGCGCVLC</sequence>
<name>A0AAU9LD51_9STRA</name>
<evidence type="ECO:0000313" key="2">
    <source>
        <dbReference type="EMBL" id="CAH0480827.1"/>
    </source>
</evidence>
<dbReference type="Proteomes" id="UP001160483">
    <property type="component" value="Unassembled WGS sequence"/>
</dbReference>
<dbReference type="EMBL" id="CAKKTJ010000326">
    <property type="protein sequence ID" value="CAH0480827.1"/>
    <property type="molecule type" value="Genomic_DNA"/>
</dbReference>
<gene>
    <name evidence="3" type="ORF">PBS001_LOCUS9159</name>
    <name evidence="2" type="ORF">PBS003_LOCUS7441</name>
</gene>
<proteinExistence type="predicted"/>
<feature type="domain" description="UBL3-like ubiquitin" evidence="1">
    <location>
        <begin position="1"/>
        <end position="91"/>
    </location>
</feature>
<dbReference type="AlphaFoldDB" id="A0AAU9LD51"/>
<evidence type="ECO:0000313" key="5">
    <source>
        <dbReference type="Proteomes" id="UP001160483"/>
    </source>
</evidence>